<dbReference type="STRING" id="9838.ENSCDRP00005030446"/>
<evidence type="ECO:0000259" key="33">
    <source>
        <dbReference type="PROSITE" id="PS50157"/>
    </source>
</evidence>
<dbReference type="Gene3D" id="3.30.160.60">
    <property type="entry name" value="Classic Zinc Finger"/>
    <property type="match status" value="4"/>
</dbReference>
<dbReference type="GO" id="GO:0034041">
    <property type="term" value="F:ABC-type sterol transporter activity"/>
    <property type="evidence" value="ECO:0007669"/>
    <property type="project" value="TreeGrafter"/>
</dbReference>
<comment type="similarity">
    <text evidence="4">Belongs to the ABC transporter superfamily. ABCG family. Eye pigment precursor importer (TC 3.A.1.204) subfamily.</text>
</comment>
<dbReference type="CDD" id="cd03213">
    <property type="entry name" value="ABCG_EPDR"/>
    <property type="match status" value="1"/>
</dbReference>
<keyword evidence="20 32" id="KW-0472">Membrane</keyword>
<dbReference type="GO" id="GO:0005634">
    <property type="term" value="C:nucleus"/>
    <property type="evidence" value="ECO:0007669"/>
    <property type="project" value="UniProtKB-SubCell"/>
</dbReference>
<comment type="caution">
    <text evidence="35">The sequence shown here is derived from an EMBL/GenBank/DDBJ whole genome shotgun (WGS) entry which is preliminary data.</text>
</comment>
<evidence type="ECO:0000256" key="12">
    <source>
        <dbReference type="ARBA" id="ARBA00022771"/>
    </source>
</evidence>
<keyword evidence="19" id="KW-0238">DNA-binding</keyword>
<evidence type="ECO:0000256" key="19">
    <source>
        <dbReference type="ARBA" id="ARBA00023125"/>
    </source>
</evidence>
<keyword evidence="5" id="KW-0813">Transport</keyword>
<feature type="domain" description="C2H2-type" evidence="33">
    <location>
        <begin position="397"/>
        <end position="425"/>
    </location>
</feature>
<evidence type="ECO:0000256" key="4">
    <source>
        <dbReference type="ARBA" id="ARBA00005814"/>
    </source>
</evidence>
<dbReference type="GO" id="GO:0008270">
    <property type="term" value="F:zinc ion binding"/>
    <property type="evidence" value="ECO:0007669"/>
    <property type="project" value="UniProtKB-KW"/>
</dbReference>
<feature type="transmembrane region" description="Helical" evidence="32">
    <location>
        <begin position="1092"/>
        <end position="1116"/>
    </location>
</feature>
<dbReference type="FunFam" id="3.30.160.60:FF:002279">
    <property type="entry name" value="Histone H4 transcription factor"/>
    <property type="match status" value="1"/>
</dbReference>
<dbReference type="PROSITE" id="PS00028">
    <property type="entry name" value="ZINC_FINGER_C2H2_1"/>
    <property type="match status" value="5"/>
</dbReference>
<dbReference type="PROSITE" id="PS00211">
    <property type="entry name" value="ABC_TRANSPORTER_1"/>
    <property type="match status" value="1"/>
</dbReference>
<dbReference type="PANTHER" id="PTHR48041">
    <property type="entry name" value="ABC TRANSPORTER G FAMILY MEMBER 28"/>
    <property type="match status" value="1"/>
</dbReference>
<dbReference type="GO" id="GO:0045892">
    <property type="term" value="P:negative regulation of DNA-templated transcription"/>
    <property type="evidence" value="ECO:0007669"/>
    <property type="project" value="UniProtKB-ARBA"/>
</dbReference>
<evidence type="ECO:0000256" key="5">
    <source>
        <dbReference type="ARBA" id="ARBA00022448"/>
    </source>
</evidence>
<dbReference type="InterPro" id="IPR017871">
    <property type="entry name" value="ABC_transporter-like_CS"/>
</dbReference>
<evidence type="ECO:0000256" key="21">
    <source>
        <dbReference type="ARBA" id="ARBA00023159"/>
    </source>
</evidence>
<feature type="domain" description="C2H2-type" evidence="33">
    <location>
        <begin position="281"/>
        <end position="308"/>
    </location>
</feature>
<proteinExistence type="inferred from homology"/>
<keyword evidence="14 35" id="KW-0067">ATP-binding</keyword>
<evidence type="ECO:0000256" key="3">
    <source>
        <dbReference type="ARBA" id="ARBA00004236"/>
    </source>
</evidence>
<evidence type="ECO:0000256" key="15">
    <source>
        <dbReference type="ARBA" id="ARBA00022843"/>
    </source>
</evidence>
<keyword evidence="17 32" id="KW-1133">Transmembrane helix</keyword>
<dbReference type="PANTHER" id="PTHR48041:SF75">
    <property type="entry name" value="ATP-BINDING CASSETTE SUB-FAMILY G MEMBER 4"/>
    <property type="match status" value="1"/>
</dbReference>
<dbReference type="Pfam" id="PF19055">
    <property type="entry name" value="ABC2_membrane_7"/>
    <property type="match status" value="1"/>
</dbReference>
<dbReference type="PROSITE" id="PS50893">
    <property type="entry name" value="ABC_TRANSPORTER_2"/>
    <property type="match status" value="1"/>
</dbReference>
<dbReference type="SMART" id="SM00382">
    <property type="entry name" value="AAA"/>
    <property type="match status" value="1"/>
</dbReference>
<gene>
    <name evidence="35" type="ORF">Cadr_000028884</name>
</gene>
<evidence type="ECO:0000256" key="26">
    <source>
        <dbReference type="ARBA" id="ARBA00070453"/>
    </source>
</evidence>
<dbReference type="SUPFAM" id="SSF57667">
    <property type="entry name" value="beta-beta-alpha zinc fingers"/>
    <property type="match status" value="3"/>
</dbReference>
<dbReference type="GO" id="GO:0045893">
    <property type="term" value="P:positive regulation of DNA-templated transcription"/>
    <property type="evidence" value="ECO:0007669"/>
    <property type="project" value="UniProtKB-ARBA"/>
</dbReference>
<feature type="transmembrane region" description="Helical" evidence="32">
    <location>
        <begin position="985"/>
        <end position="1002"/>
    </location>
</feature>
<evidence type="ECO:0000256" key="11">
    <source>
        <dbReference type="ARBA" id="ARBA00022741"/>
    </source>
</evidence>
<evidence type="ECO:0000313" key="35">
    <source>
        <dbReference type="EMBL" id="KAB1254814.1"/>
    </source>
</evidence>
<dbReference type="SUPFAM" id="SSF52540">
    <property type="entry name" value="P-loop containing nucleoside triphosphate hydrolases"/>
    <property type="match status" value="1"/>
</dbReference>
<evidence type="ECO:0000256" key="2">
    <source>
        <dbReference type="ARBA" id="ARBA00004127"/>
    </source>
</evidence>
<keyword evidence="18" id="KW-0805">Transcription regulation</keyword>
<evidence type="ECO:0000256" key="27">
    <source>
        <dbReference type="ARBA" id="ARBA00076712"/>
    </source>
</evidence>
<evidence type="ECO:0000256" key="1">
    <source>
        <dbReference type="ARBA" id="ARBA00004123"/>
    </source>
</evidence>
<dbReference type="InterPro" id="IPR003439">
    <property type="entry name" value="ABC_transporter-like_ATP-bd"/>
</dbReference>
<keyword evidence="8 32" id="KW-0812">Transmembrane</keyword>
<evidence type="ECO:0000256" key="30">
    <source>
        <dbReference type="PROSITE-ProRule" id="PRU00042"/>
    </source>
</evidence>
<dbReference type="Pfam" id="PF13894">
    <property type="entry name" value="zf-C2H2_4"/>
    <property type="match status" value="1"/>
</dbReference>
<evidence type="ECO:0000256" key="18">
    <source>
        <dbReference type="ARBA" id="ARBA00023015"/>
    </source>
</evidence>
<evidence type="ECO:0000256" key="31">
    <source>
        <dbReference type="SAM" id="MobiDB-lite"/>
    </source>
</evidence>
<reference evidence="35 36" key="1">
    <citation type="journal article" date="2019" name="Mol. Ecol. Resour.">
        <title>Improving Illumina assemblies with Hi-C and long reads: an example with the North African dromedary.</title>
        <authorList>
            <person name="Elbers J.P."/>
            <person name="Rogers M.F."/>
            <person name="Perelman P.L."/>
            <person name="Proskuryakova A.A."/>
            <person name="Serdyukova N.A."/>
            <person name="Johnson W.E."/>
            <person name="Horin P."/>
            <person name="Corander J."/>
            <person name="Murphy D."/>
            <person name="Burger P.A."/>
        </authorList>
    </citation>
    <scope>NUCLEOTIDE SEQUENCE [LARGE SCALE GENOMIC DNA]</scope>
    <source>
        <strain evidence="35">Drom800</strain>
        <tissue evidence="35">Blood</tissue>
    </source>
</reference>
<evidence type="ECO:0000256" key="8">
    <source>
        <dbReference type="ARBA" id="ARBA00022692"/>
    </source>
</evidence>
<evidence type="ECO:0000256" key="23">
    <source>
        <dbReference type="ARBA" id="ARBA00023242"/>
    </source>
</evidence>
<dbReference type="SMART" id="SM00355">
    <property type="entry name" value="ZnF_C2H2"/>
    <property type="match status" value="9"/>
</dbReference>
<dbReference type="EMBL" id="JWIN03000033">
    <property type="protein sequence ID" value="KAB1254814.1"/>
    <property type="molecule type" value="Genomic_DNA"/>
</dbReference>
<dbReference type="Proteomes" id="UP000299084">
    <property type="component" value="Unassembled WGS sequence"/>
</dbReference>
<dbReference type="FunFam" id="3.30.160.60:FF:002166">
    <property type="entry name" value="Histone H4 transcription factor"/>
    <property type="match status" value="1"/>
</dbReference>
<evidence type="ECO:0000256" key="7">
    <source>
        <dbReference type="ARBA" id="ARBA00022491"/>
    </source>
</evidence>
<keyword evidence="9" id="KW-0479">Metal-binding</keyword>
<feature type="transmembrane region" description="Helical" evidence="32">
    <location>
        <begin position="1156"/>
        <end position="1174"/>
    </location>
</feature>
<dbReference type="GO" id="GO:0033344">
    <property type="term" value="P:cholesterol efflux"/>
    <property type="evidence" value="ECO:0007669"/>
    <property type="project" value="TreeGrafter"/>
</dbReference>
<feature type="domain" description="C2H2-type" evidence="33">
    <location>
        <begin position="307"/>
        <end position="335"/>
    </location>
</feature>
<dbReference type="InterPro" id="IPR036236">
    <property type="entry name" value="Znf_C2H2_sf"/>
</dbReference>
<dbReference type="InterPro" id="IPR003593">
    <property type="entry name" value="AAA+_ATPase"/>
</dbReference>
<keyword evidence="21" id="KW-0010">Activator</keyword>
<feature type="domain" description="ABC transporter" evidence="34">
    <location>
        <begin position="650"/>
        <end position="890"/>
    </location>
</feature>
<dbReference type="Pfam" id="PF00096">
    <property type="entry name" value="zf-C2H2"/>
    <property type="match status" value="2"/>
</dbReference>
<evidence type="ECO:0000313" key="36">
    <source>
        <dbReference type="Proteomes" id="UP000299084"/>
    </source>
</evidence>
<dbReference type="AlphaFoldDB" id="A0A5N4C8V0"/>
<keyword evidence="7" id="KW-0678">Repressor</keyword>
<evidence type="ECO:0000256" key="25">
    <source>
        <dbReference type="ARBA" id="ARBA00064889"/>
    </source>
</evidence>
<dbReference type="GO" id="GO:0000981">
    <property type="term" value="F:DNA-binding transcription factor activity, RNA polymerase II-specific"/>
    <property type="evidence" value="ECO:0007669"/>
    <property type="project" value="UniProtKB-ARBA"/>
</dbReference>
<dbReference type="Pfam" id="PF01061">
    <property type="entry name" value="ABC2_membrane"/>
    <property type="match status" value="1"/>
</dbReference>
<dbReference type="PROSITE" id="PS50157">
    <property type="entry name" value="ZINC_FINGER_C2H2_2"/>
    <property type="match status" value="6"/>
</dbReference>
<keyword evidence="23" id="KW-0539">Nucleus</keyword>
<keyword evidence="6" id="KW-1003">Cell membrane</keyword>
<dbReference type="GO" id="GO:0042632">
    <property type="term" value="P:cholesterol homeostasis"/>
    <property type="evidence" value="ECO:0007669"/>
    <property type="project" value="TreeGrafter"/>
</dbReference>
<evidence type="ECO:0000256" key="22">
    <source>
        <dbReference type="ARBA" id="ARBA00023163"/>
    </source>
</evidence>
<name>A0A5N4C8V0_CAMDR</name>
<feature type="transmembrane region" description="Helical" evidence="32">
    <location>
        <begin position="1014"/>
        <end position="1035"/>
    </location>
</feature>
<keyword evidence="12 30" id="KW-0863">Zinc-finger</keyword>
<feature type="domain" description="C2H2-type" evidence="33">
    <location>
        <begin position="364"/>
        <end position="394"/>
    </location>
</feature>
<dbReference type="InterPro" id="IPR013525">
    <property type="entry name" value="ABC2_TM"/>
</dbReference>
<organism evidence="35 36">
    <name type="scientific">Camelus dromedarius</name>
    <name type="common">Dromedary</name>
    <name type="synonym">Arabian camel</name>
    <dbReference type="NCBI Taxonomy" id="9838"/>
    <lineage>
        <taxon>Eukaryota</taxon>
        <taxon>Metazoa</taxon>
        <taxon>Chordata</taxon>
        <taxon>Craniata</taxon>
        <taxon>Vertebrata</taxon>
        <taxon>Euteleostomi</taxon>
        <taxon>Mammalia</taxon>
        <taxon>Eutheria</taxon>
        <taxon>Laurasiatheria</taxon>
        <taxon>Artiodactyla</taxon>
        <taxon>Tylopoda</taxon>
        <taxon>Camelidae</taxon>
        <taxon>Camelus</taxon>
    </lineage>
</organism>
<feature type="domain" description="C2H2-type" evidence="33">
    <location>
        <begin position="336"/>
        <end position="363"/>
    </location>
</feature>
<keyword evidence="36" id="KW-1185">Reference proteome</keyword>
<feature type="transmembrane region" description="Helical" evidence="32">
    <location>
        <begin position="1122"/>
        <end position="1144"/>
    </location>
</feature>
<evidence type="ECO:0000256" key="17">
    <source>
        <dbReference type="ARBA" id="ARBA00022989"/>
    </source>
</evidence>
<dbReference type="Pfam" id="PF00005">
    <property type="entry name" value="ABC_tran"/>
    <property type="match status" value="1"/>
</dbReference>
<accession>A0A5N4C8V0</accession>
<dbReference type="InterPro" id="IPR027417">
    <property type="entry name" value="P-loop_NTPase"/>
</dbReference>
<evidence type="ECO:0000256" key="20">
    <source>
        <dbReference type="ARBA" id="ARBA00023136"/>
    </source>
</evidence>
<protein>
    <recommendedName>
        <fullName evidence="26">Histone H4 transcription factor</fullName>
    </recommendedName>
    <alternativeName>
        <fullName evidence="29">Histone nuclear factor P</fullName>
    </alternativeName>
    <alternativeName>
        <fullName evidence="27">MBD2-interacting zinc finger protein</fullName>
    </alternativeName>
    <alternativeName>
        <fullName evidence="28">Methyl-CpG-binding protein 2-interacting zinc finger protein</fullName>
    </alternativeName>
</protein>
<keyword evidence="15" id="KW-0832">Ubl conjugation</keyword>
<evidence type="ECO:0000259" key="34">
    <source>
        <dbReference type="PROSITE" id="PS50893"/>
    </source>
</evidence>
<dbReference type="InterPro" id="IPR043926">
    <property type="entry name" value="ABCG_dom"/>
</dbReference>
<evidence type="ECO:0000256" key="10">
    <source>
        <dbReference type="ARBA" id="ARBA00022737"/>
    </source>
</evidence>
<keyword evidence="10" id="KW-0677">Repeat</keyword>
<keyword evidence="22" id="KW-0804">Transcription</keyword>
<evidence type="ECO:0000256" key="6">
    <source>
        <dbReference type="ARBA" id="ARBA00022475"/>
    </source>
</evidence>
<comment type="function">
    <text evidence="24">Transcriptional repressor that binds to the consensus sequence 5'-CGGACGTT-3' and to the RB1 promoter. Transcriptional activator that promotes histone H4 gene transcription at the G1/S phase transition in conjunction with NPAT. Also activates transcription of the ATM and PRKDC genes. Autoregulates its expression by associating with its own promoter.</text>
</comment>
<evidence type="ECO:0000256" key="28">
    <source>
        <dbReference type="ARBA" id="ARBA00079158"/>
    </source>
</evidence>
<dbReference type="GO" id="GO:0000976">
    <property type="term" value="F:transcription cis-regulatory region binding"/>
    <property type="evidence" value="ECO:0007669"/>
    <property type="project" value="UniProtKB-ARBA"/>
</dbReference>
<keyword evidence="16" id="KW-1278">Translocase</keyword>
<feature type="compositionally biased region" description="Acidic residues" evidence="31">
    <location>
        <begin position="490"/>
        <end position="504"/>
    </location>
</feature>
<dbReference type="InterPro" id="IPR050352">
    <property type="entry name" value="ABCG_transporters"/>
</dbReference>
<evidence type="ECO:0000256" key="13">
    <source>
        <dbReference type="ARBA" id="ARBA00022833"/>
    </source>
</evidence>
<dbReference type="GO" id="GO:0005886">
    <property type="term" value="C:plasma membrane"/>
    <property type="evidence" value="ECO:0007669"/>
    <property type="project" value="UniProtKB-SubCell"/>
</dbReference>
<comment type="subunit">
    <text evidence="25">Binds MBD2 and a histone deacetylase complex. Interacts with NPAT.</text>
</comment>
<feature type="domain" description="C2H2-type" evidence="33">
    <location>
        <begin position="221"/>
        <end position="250"/>
    </location>
</feature>
<dbReference type="GO" id="GO:0016887">
    <property type="term" value="F:ATP hydrolysis activity"/>
    <property type="evidence" value="ECO:0007669"/>
    <property type="project" value="InterPro"/>
</dbReference>
<dbReference type="Gene3D" id="3.40.50.300">
    <property type="entry name" value="P-loop containing nucleotide triphosphate hydrolases"/>
    <property type="match status" value="1"/>
</dbReference>
<evidence type="ECO:0000256" key="24">
    <source>
        <dbReference type="ARBA" id="ARBA00055361"/>
    </source>
</evidence>
<dbReference type="GO" id="GO:0005524">
    <property type="term" value="F:ATP binding"/>
    <property type="evidence" value="ECO:0007669"/>
    <property type="project" value="UniProtKB-KW"/>
</dbReference>
<dbReference type="GO" id="GO:0010628">
    <property type="term" value="P:positive regulation of gene expression"/>
    <property type="evidence" value="ECO:0007669"/>
    <property type="project" value="UniProtKB-ARBA"/>
</dbReference>
<feature type="transmembrane region" description="Helical" evidence="32">
    <location>
        <begin position="1055"/>
        <end position="1080"/>
    </location>
</feature>
<dbReference type="FunFam" id="3.40.50.300:FF:000267">
    <property type="entry name" value="ATP-binding cassette, sub-family G (WHITE), member 1"/>
    <property type="match status" value="1"/>
</dbReference>
<evidence type="ECO:0000256" key="9">
    <source>
        <dbReference type="ARBA" id="ARBA00022723"/>
    </source>
</evidence>
<evidence type="ECO:0000256" key="32">
    <source>
        <dbReference type="SAM" id="Phobius"/>
    </source>
</evidence>
<feature type="transmembrane region" description="Helical" evidence="32">
    <location>
        <begin position="1205"/>
        <end position="1227"/>
    </location>
</feature>
<dbReference type="GO" id="GO:0012505">
    <property type="term" value="C:endomembrane system"/>
    <property type="evidence" value="ECO:0007669"/>
    <property type="project" value="UniProtKB-SubCell"/>
</dbReference>
<keyword evidence="13" id="KW-0862">Zinc</keyword>
<evidence type="ECO:0000256" key="29">
    <source>
        <dbReference type="ARBA" id="ARBA00082269"/>
    </source>
</evidence>
<evidence type="ECO:0000256" key="16">
    <source>
        <dbReference type="ARBA" id="ARBA00022967"/>
    </source>
</evidence>
<evidence type="ECO:0000256" key="14">
    <source>
        <dbReference type="ARBA" id="ARBA00022840"/>
    </source>
</evidence>
<keyword evidence="11" id="KW-0547">Nucleotide-binding</keyword>
<feature type="region of interest" description="Disordered" evidence="31">
    <location>
        <begin position="487"/>
        <end position="520"/>
    </location>
</feature>
<dbReference type="InterPro" id="IPR013087">
    <property type="entry name" value="Znf_C2H2_type"/>
</dbReference>
<sequence length="1235" mass="139728">MTAGFDLKESFTESGTTDSFQSNTWVESLQLLISFYSSRVKAMPPPGKVPRKENLGLQCEWGSCSFVCSAMEEFCEHVTQHLQQHLQGSGEEEEEDPLEEEFSCLWQECGFCSLDSSDLVRHVYFHCYHTKLKQWGLQALQSQADLSPCILDLKSRNLIPDIPEHFLCLWEHCEVSRQSCPYPKLHLAQSSFDNPEWFYRHVEAHSLCCEYQAVGKDNHVVLCGWKDCTCTFKDRFKLREHLRSHTQEKVVACPTCGGMFANNTKFLDHIRRQTSLDQQHFQCSHCSKRFATERLLRDHMRNHVNHYKCPLCDMTCPLPSSLRNHMRFRHSEDRPFKCDCCDYSCKNLIDLRKHLDTHSKEPAYRCDFENCTFSARSLCSIKSHYRKVHEGDSEPRYRCHVCDKCFTRGNSLTVHLRKKHQFKWPSGHPRFRYKEHEDGYMRLQLVRYESVELTQQLLGQPQEGSGLGASLNESSLQGIILETVLGEPGPQEEVEEAEEEEEGGGNERASLAASQDTPSPVIHMVNQTNTQGERGIVYYVLSEAPAEDVLACYHMIPVLQEEGILGSVYMGWKMLDIESKQSFWWAGGVMAEKALEAVGCGLGPGAVAMAVALEDGAEPPMLTTHLKKVENHITEAQRFSHLPKRSAVDIEFVELSYSVREGPCWRKRGYKTLLKCLSGKFCRRELIGIMGPSGAGKSTFMNILAGYRESGMKGQILVNGRPRELRTFRKMSCYIMQDDMLLPHLTVLEAMMVSANLKLSEKQEVKKELVTEILTALGLMSCSHTRTALLSGGQRKRLAIALELVNNPPVMFFDEPTSGLDSASCFQVVSLMKSLAQGGRTIICTIHQPSAKLFEMFDKLYILSQGQCIFKGVVTNLIPYLKGLGLHCPTYHNPADFIIEVASGEYGDLNPMLFRAVQNGLCAMAEKKSSPEKNEIPAPCPPCPPEVDPIESHTFATSTLTQFCILFKRTFLSILRDTVLTHLRFMSHVAIGVLIGLLYLHIGDDASKVFNNTGCLFFSMLFLMFAALMPTVLTFPLEMAVFMREHLNYWYSLKAYYLAKTMADVPFQVVCPVVYCSIVYWMTGQPAETSRFLLFSALATATALVAQSLGLLIGAASNSLQVATFVGPVTAIPVLLFSGFFVSFKTIPTYLQWSSYLSYVRYGFEGVILTIYGMERGDLTCLEERCPFREPQSILRALDVEDSKLYVDFLVLGIFFLALRLLAYLVLRYRVKSER</sequence>
<comment type="subcellular location">
    <subcellularLocation>
        <location evidence="3">Cell membrane</location>
    </subcellularLocation>
    <subcellularLocation>
        <location evidence="2">Endomembrane system</location>
        <topology evidence="2">Multi-pass membrane protein</topology>
    </subcellularLocation>
    <subcellularLocation>
        <location evidence="1">Nucleus</location>
    </subcellularLocation>
</comment>